<dbReference type="InterPro" id="IPR005225">
    <property type="entry name" value="Small_GTP-bd"/>
</dbReference>
<dbReference type="AlphaFoldDB" id="A0A2P2I1I5"/>
<dbReference type="Gene3D" id="2.40.30.10">
    <property type="entry name" value="Translation factors"/>
    <property type="match status" value="1"/>
</dbReference>
<dbReference type="Gene3D" id="3.30.70.870">
    <property type="entry name" value="Elongation Factor G (Translational Gtpase), domain 3"/>
    <property type="match status" value="1"/>
</dbReference>
<evidence type="ECO:0000256" key="5">
    <source>
        <dbReference type="ARBA" id="ARBA00081809"/>
    </source>
</evidence>
<dbReference type="InterPro" id="IPR056752">
    <property type="entry name" value="EFL1"/>
</dbReference>
<dbReference type="Pfam" id="PF00009">
    <property type="entry name" value="GTP_EFTU"/>
    <property type="match status" value="1"/>
</dbReference>
<dbReference type="GO" id="GO:0043022">
    <property type="term" value="F:ribosome binding"/>
    <property type="evidence" value="ECO:0007669"/>
    <property type="project" value="TreeGrafter"/>
</dbReference>
<keyword evidence="3" id="KW-0378">Hydrolase</keyword>
<dbReference type="PRINTS" id="PR00315">
    <property type="entry name" value="ELONGATNFCT"/>
</dbReference>
<feature type="region of interest" description="Disordered" evidence="6">
    <location>
        <begin position="472"/>
        <end position="506"/>
    </location>
</feature>
<feature type="compositionally biased region" description="Polar residues" evidence="6">
    <location>
        <begin position="218"/>
        <end position="229"/>
    </location>
</feature>
<dbReference type="Pfam" id="PF25118">
    <property type="entry name" value="EFL1"/>
    <property type="match status" value="1"/>
</dbReference>
<dbReference type="EMBL" id="IACF01002233">
    <property type="protein sequence ID" value="LAB67894.1"/>
    <property type="molecule type" value="mRNA"/>
</dbReference>
<feature type="region of interest" description="Disordered" evidence="6">
    <location>
        <begin position="870"/>
        <end position="917"/>
    </location>
</feature>
<dbReference type="GO" id="GO:0003924">
    <property type="term" value="F:GTPase activity"/>
    <property type="evidence" value="ECO:0007669"/>
    <property type="project" value="InterPro"/>
</dbReference>
<dbReference type="SMART" id="SM00838">
    <property type="entry name" value="EFG_C"/>
    <property type="match status" value="1"/>
</dbReference>
<dbReference type="Gene3D" id="3.30.70.240">
    <property type="match status" value="1"/>
</dbReference>
<dbReference type="InterPro" id="IPR020568">
    <property type="entry name" value="Ribosomal_Su5_D2-typ_SF"/>
</dbReference>
<name>A0A2P2I1I5_9CRUS</name>
<dbReference type="FunFam" id="3.30.70.240:FF:000006">
    <property type="entry name" value="Elongation factor like GTPase 1"/>
    <property type="match status" value="1"/>
</dbReference>
<dbReference type="PROSITE" id="PS51722">
    <property type="entry name" value="G_TR_2"/>
    <property type="match status" value="1"/>
</dbReference>
<feature type="compositionally biased region" description="Polar residues" evidence="6">
    <location>
        <begin position="899"/>
        <end position="917"/>
    </location>
</feature>
<keyword evidence="2" id="KW-0547">Nucleotide-binding</keyword>
<dbReference type="InterPro" id="IPR035647">
    <property type="entry name" value="EFG_III/V"/>
</dbReference>
<evidence type="ECO:0000259" key="7">
    <source>
        <dbReference type="PROSITE" id="PS51722"/>
    </source>
</evidence>
<proteinExistence type="evidence at transcript level"/>
<dbReference type="CDD" id="cd04096">
    <property type="entry name" value="eEF2_snRNP_like_C"/>
    <property type="match status" value="1"/>
</dbReference>
<evidence type="ECO:0000256" key="6">
    <source>
        <dbReference type="SAM" id="MobiDB-lite"/>
    </source>
</evidence>
<feature type="compositionally biased region" description="Polar residues" evidence="6">
    <location>
        <begin position="828"/>
        <end position="848"/>
    </location>
</feature>
<dbReference type="GO" id="GO:1990904">
    <property type="term" value="C:ribonucleoprotein complex"/>
    <property type="evidence" value="ECO:0007669"/>
    <property type="project" value="TreeGrafter"/>
</dbReference>
<dbReference type="InterPro" id="IPR000640">
    <property type="entry name" value="EFG_V-like"/>
</dbReference>
<feature type="compositionally biased region" description="Low complexity" evidence="6">
    <location>
        <begin position="484"/>
        <end position="503"/>
    </location>
</feature>
<dbReference type="Gene3D" id="3.40.50.300">
    <property type="entry name" value="P-loop containing nucleotide triphosphate hydrolases"/>
    <property type="match status" value="1"/>
</dbReference>
<feature type="region of interest" description="Disordered" evidence="6">
    <location>
        <begin position="186"/>
        <end position="229"/>
    </location>
</feature>
<dbReference type="CDD" id="cd16261">
    <property type="entry name" value="EF2_snRNP_III"/>
    <property type="match status" value="1"/>
</dbReference>
<dbReference type="Gene3D" id="3.90.1430.10">
    <property type="entry name" value="Yeast translation eEF2 (G' domain)"/>
    <property type="match status" value="1"/>
</dbReference>
<protein>
    <recommendedName>
        <fullName evidence="5">Elongation factor-like 1</fullName>
    </recommendedName>
</protein>
<dbReference type="GO" id="GO:0005829">
    <property type="term" value="C:cytosol"/>
    <property type="evidence" value="ECO:0007669"/>
    <property type="project" value="TreeGrafter"/>
</dbReference>
<dbReference type="GO" id="GO:0003746">
    <property type="term" value="F:translation elongation factor activity"/>
    <property type="evidence" value="ECO:0007669"/>
    <property type="project" value="UniProtKB-KW"/>
</dbReference>
<dbReference type="PANTHER" id="PTHR42908:SF3">
    <property type="entry name" value="ELONGATION FACTOR-LIKE GTPASE 1"/>
    <property type="match status" value="1"/>
</dbReference>
<evidence type="ECO:0000256" key="3">
    <source>
        <dbReference type="ARBA" id="ARBA00022801"/>
    </source>
</evidence>
<dbReference type="GO" id="GO:0005525">
    <property type="term" value="F:GTP binding"/>
    <property type="evidence" value="ECO:0007669"/>
    <property type="project" value="UniProtKB-KW"/>
</dbReference>
<dbReference type="SUPFAM" id="SSF52540">
    <property type="entry name" value="P-loop containing nucleoside triphosphate hydrolases"/>
    <property type="match status" value="1"/>
</dbReference>
<sequence>MLWNHCNRNNNNKAGDVVRNICIMAHVDHGKTTLADALIATNGIISQSQAGSIRYMDSRKDEMERGITMKSSCITLAYSHQDKSFLVNLVDSPGHVDFSSEVSTAVRLCDGCILVVDVVEGVCAQTKAVMRQAWSAAVKPVLVLNKLDRLVLEKKLSPLDAYYHIAHVLEQVNAYMAELHNTDVLGRSSRPRKTSSSINSTEADKSNSTGTARDETLNKSASNTTENSSSVKEGYSQLLDWAIEDVDDSHIYFNPTVGNVVFASAIDGWGFSTSHFAEQFSRKLGMSYTALSETLWGDYYISKKNGGQQRIMRGARDKRKSPLFVSLILENLYTLYKKVRPATADVEDVKKIVHSLGVKLPQRLLETATESKARFRHVCSSWLPLSQAVLGMVVQQLPAPTGLSVERAKKLLTTATRDYTALPQLTKDLLPHLMSCSNQSTAPLIVYVSKMFGVSRKKLQDAQQRFERAQARAAGKAEVNMSNTEQEQISTEQQQRTTGQQQQEWEEGEEDVEELLAFARVFSGSLKRGMEVYVLGPKHDPSSVVPLLSADGQLSRDALRQCPYITTCKVGSVYLLLGREVKCLASAGAGLMIGIAGLTEHIIKSGSLSTLPVCPPFTHVIECFVGDPGLKMSGSDTTGPILRVQVMPKNPRCLGKLREGLKLLNQADPCVQVWLEKSGEYMIGAAGEVHLQRCLTDLEERYARTAVTASDPIVPFRETVVARPLVDQANEIIQGDNLHSNKQEDGDGSYTLNGALGVIRVRTLPLPEAVTRLLLQHSALLKTLSAQAGQLHSDKTIAAQVASLRGPSEAARDINNATEPEINRSNRDNTATENSKCNDSDQSLNKDSSTEINSLMNTSTAKNIINDSHDCLNTDNSTEMNSQMSTSTTNNSVNGSDDFLNSDNSRENNASGIGSTDLTQSVNSLNMDELGLNSSSDSWTKSTFTLGQETKAALSVLHKEIEEAFDSAGEEWTGAADQMWSVGPQYCGPNVLVNRIPGYERPSIWQTTAAQLPAHSPISAMDYGFVTGFQLCSAAGTLCEEPLMGVCFVVEDWQPPAALDALSPGKVIAVSKDMFLNALEEQPRRMMVATYSCVVSVTTDVVGRVYSVLGRRHGRILKGDITEGSTSWNVTAYLPVVESIDFANELRKATSGEAQPMLMFSHWETLDIDPYWDPTTAEELKHFGEKADTENLARQYMNAIRKRKGIKEYGKKLVEFGEKQRTLGKNK</sequence>
<dbReference type="SUPFAM" id="SSF54211">
    <property type="entry name" value="Ribosomal protein S5 domain 2-like"/>
    <property type="match status" value="1"/>
</dbReference>
<dbReference type="SUPFAM" id="SSF50447">
    <property type="entry name" value="Translation proteins"/>
    <property type="match status" value="1"/>
</dbReference>
<evidence type="ECO:0000256" key="2">
    <source>
        <dbReference type="ARBA" id="ARBA00022741"/>
    </source>
</evidence>
<evidence type="ECO:0000256" key="4">
    <source>
        <dbReference type="ARBA" id="ARBA00023134"/>
    </source>
</evidence>
<dbReference type="PANTHER" id="PTHR42908">
    <property type="entry name" value="TRANSLATION ELONGATION FACTOR-RELATED"/>
    <property type="match status" value="1"/>
</dbReference>
<keyword evidence="8" id="KW-0251">Elongation factor</keyword>
<organism evidence="8">
    <name type="scientific">Hirondellea gigas</name>
    <dbReference type="NCBI Taxonomy" id="1518452"/>
    <lineage>
        <taxon>Eukaryota</taxon>
        <taxon>Metazoa</taxon>
        <taxon>Ecdysozoa</taxon>
        <taxon>Arthropoda</taxon>
        <taxon>Crustacea</taxon>
        <taxon>Multicrustacea</taxon>
        <taxon>Malacostraca</taxon>
        <taxon>Eumalacostraca</taxon>
        <taxon>Peracarida</taxon>
        <taxon>Amphipoda</taxon>
        <taxon>Amphilochidea</taxon>
        <taxon>Lysianassida</taxon>
        <taxon>Lysianassidira</taxon>
        <taxon>Lysianassoidea</taxon>
        <taxon>Lysianassidae</taxon>
        <taxon>Hirondellea</taxon>
    </lineage>
</organism>
<dbReference type="SUPFAM" id="SSF54980">
    <property type="entry name" value="EF-G C-terminal domain-like"/>
    <property type="match status" value="2"/>
</dbReference>
<dbReference type="InterPro" id="IPR009000">
    <property type="entry name" value="Transl_B-barrel_sf"/>
</dbReference>
<reference evidence="8" key="1">
    <citation type="journal article" date="2018" name="Biosci. Biotechnol. Biochem.">
        <title>Polysaccharide hydrolase of the hadal zone amphipods Hirondellea gigas.</title>
        <authorList>
            <person name="Kobayashi H."/>
            <person name="Nagahama T."/>
            <person name="Arai W."/>
            <person name="Sasagawa Y."/>
            <person name="Umeda M."/>
            <person name="Hayashi T."/>
            <person name="Nikaido I."/>
            <person name="Watanabe H."/>
            <person name="Oguri K."/>
            <person name="Kitazato H."/>
            <person name="Fujioka K."/>
            <person name="Kido Y."/>
            <person name="Takami H."/>
        </authorList>
    </citation>
    <scope>NUCLEOTIDE SEQUENCE</scope>
    <source>
        <tissue evidence="8">Whole body</tissue>
    </source>
</reference>
<dbReference type="Pfam" id="PF00679">
    <property type="entry name" value="EFG_C"/>
    <property type="match status" value="1"/>
</dbReference>
<keyword evidence="1" id="KW-0690">Ribosome biogenesis</keyword>
<dbReference type="InterPro" id="IPR014721">
    <property type="entry name" value="Ribsml_uS5_D2-typ_fold_subgr"/>
</dbReference>
<dbReference type="Gene3D" id="3.30.230.10">
    <property type="match status" value="1"/>
</dbReference>
<keyword evidence="8" id="KW-0648">Protein biosynthesis</keyword>
<keyword evidence="4" id="KW-0342">GTP-binding</keyword>
<feature type="compositionally biased region" description="Low complexity" evidence="6">
    <location>
        <begin position="876"/>
        <end position="894"/>
    </location>
</feature>
<dbReference type="NCBIfam" id="TIGR00231">
    <property type="entry name" value="small_GTP"/>
    <property type="match status" value="1"/>
</dbReference>
<evidence type="ECO:0000256" key="1">
    <source>
        <dbReference type="ARBA" id="ARBA00022517"/>
    </source>
</evidence>
<feature type="domain" description="Tr-type G" evidence="7">
    <location>
        <begin position="16"/>
        <end position="289"/>
    </location>
</feature>
<feature type="region of interest" description="Disordered" evidence="6">
    <location>
        <begin position="804"/>
        <end position="848"/>
    </location>
</feature>
<dbReference type="GO" id="GO:0042256">
    <property type="term" value="P:cytosolic ribosome assembly"/>
    <property type="evidence" value="ECO:0007669"/>
    <property type="project" value="TreeGrafter"/>
</dbReference>
<accession>A0A2P2I1I5</accession>
<dbReference type="InterPro" id="IPR027417">
    <property type="entry name" value="P-loop_NTPase"/>
</dbReference>
<evidence type="ECO:0000313" key="8">
    <source>
        <dbReference type="EMBL" id="LAB67894.1"/>
    </source>
</evidence>
<dbReference type="FunFam" id="3.30.70.870:FF:000002">
    <property type="entry name" value="Translation elongation factor 2"/>
    <property type="match status" value="1"/>
</dbReference>
<dbReference type="InterPro" id="IPR000795">
    <property type="entry name" value="T_Tr_GTP-bd_dom"/>
</dbReference>
<feature type="compositionally biased region" description="Polar residues" evidence="6">
    <location>
        <begin position="194"/>
        <end position="211"/>
    </location>
</feature>